<dbReference type="EMBL" id="CAWYQH010000163">
    <property type="protein sequence ID" value="CAK8697319.1"/>
    <property type="molecule type" value="Genomic_DNA"/>
</dbReference>
<organism evidence="2 3">
    <name type="scientific">Clavelina lepadiformis</name>
    <name type="common">Light-bulb sea squirt</name>
    <name type="synonym">Ascidia lepadiformis</name>
    <dbReference type="NCBI Taxonomy" id="159417"/>
    <lineage>
        <taxon>Eukaryota</taxon>
        <taxon>Metazoa</taxon>
        <taxon>Chordata</taxon>
        <taxon>Tunicata</taxon>
        <taxon>Ascidiacea</taxon>
        <taxon>Aplousobranchia</taxon>
        <taxon>Clavelinidae</taxon>
        <taxon>Clavelina</taxon>
    </lineage>
</organism>
<dbReference type="Proteomes" id="UP001642483">
    <property type="component" value="Unassembled WGS sequence"/>
</dbReference>
<feature type="region of interest" description="Disordered" evidence="1">
    <location>
        <begin position="268"/>
        <end position="291"/>
    </location>
</feature>
<reference evidence="2 3" key="1">
    <citation type="submission" date="2024-02" db="EMBL/GenBank/DDBJ databases">
        <authorList>
            <person name="Daric V."/>
            <person name="Darras S."/>
        </authorList>
    </citation>
    <scope>NUCLEOTIDE SEQUENCE [LARGE SCALE GENOMIC DNA]</scope>
</reference>
<keyword evidence="3" id="KW-1185">Reference proteome</keyword>
<gene>
    <name evidence="2" type="ORF">CVLEPA_LOCUS30570</name>
</gene>
<evidence type="ECO:0000313" key="3">
    <source>
        <dbReference type="Proteomes" id="UP001642483"/>
    </source>
</evidence>
<protein>
    <submittedName>
        <fullName evidence="2">Uncharacterized protein</fullName>
    </submittedName>
</protein>
<evidence type="ECO:0000313" key="2">
    <source>
        <dbReference type="EMBL" id="CAK8697319.1"/>
    </source>
</evidence>
<feature type="compositionally biased region" description="Basic and acidic residues" evidence="1">
    <location>
        <begin position="268"/>
        <end position="281"/>
    </location>
</feature>
<name>A0ABP0H319_CLALP</name>
<feature type="compositionally biased region" description="Basic and acidic residues" evidence="1">
    <location>
        <begin position="334"/>
        <end position="343"/>
    </location>
</feature>
<feature type="compositionally biased region" description="Polar residues" evidence="1">
    <location>
        <begin position="320"/>
        <end position="329"/>
    </location>
</feature>
<comment type="caution">
    <text evidence="2">The sequence shown here is derived from an EMBL/GenBank/DDBJ whole genome shotgun (WGS) entry which is preliminary data.</text>
</comment>
<feature type="region of interest" description="Disordered" evidence="1">
    <location>
        <begin position="304"/>
        <end position="382"/>
    </location>
</feature>
<feature type="region of interest" description="Disordered" evidence="1">
    <location>
        <begin position="638"/>
        <end position="665"/>
    </location>
</feature>
<accession>A0ABP0H319</accession>
<proteinExistence type="predicted"/>
<feature type="compositionally biased region" description="Basic residues" evidence="1">
    <location>
        <begin position="348"/>
        <end position="365"/>
    </location>
</feature>
<sequence length="784" mass="90105">MDGILREKAKGKVFSGKIFGRKPLTVIGVGLFTRNRSTFSDDNQKSGCNTNLGKRGLGRIRKGTTLTKTAAKNASFIRPRQDCSKIQKIKPICKPQNWKKSFYVPPNESQIKKQVTWLERIELLCKQRGSYNTEHNKYNKGSSLNYNIHHNKEAGKLKLPLLVKPEPNNNACVLKFSSVAQKTATKVSQNEIWSESSSTLEELEFLKGLETPTYSSEATTTENQYLLTEQTQNNWYVNMSALNVDENNLSQLSSNLCSDVYNDYRERKEKGKTTSESDSCHVSETSFVSGARPQEFPDVAIVLPTTSDNSPRKEDLDLNVPSSKVAQTTDVVDDENKVVEKRSTSSRTRTKGKMTKIRPLSRVKPRSGTVRPIPNPQRKSDDEEALKRLFSTSLRNQIIGIMEDEYKDKYRAQSRTRPDQHIFRGEINRLEKTRDDLLRRNAFLQKEVKREKDCQDRVVIDKKLAQVTSRNVQLTEEQIECNKKEEDMKIKLTALDEAQQRGIINLAEMKNKRLGLENRLEHLASEKERLQTRENKLQLDKDKLDDENQRLKDELKFASEKAKTEKIKRNDKENQLQIGFDKIDELKNRVIEIRLTLKKHNNETMNAQGKIKRVKNQLQKETEYLKKLNDEEATLKEQSRIVQEEEEKAKKQAQETESKLQDAQNEFKTREELKLSMINSTVQTTGRLVIMRDVAWIKIAEEEVILSPLCSNPEKGVSSQYGPSPSKLPAGSINPVFEVYNVENQSDNNSMTTCSSRKRRIRHNVSNKRLTEAYAGTEYSWTDE</sequence>
<evidence type="ECO:0000256" key="1">
    <source>
        <dbReference type="SAM" id="MobiDB-lite"/>
    </source>
</evidence>